<keyword evidence="7" id="KW-0131">Cell cycle</keyword>
<feature type="region of interest" description="Disordered" evidence="8">
    <location>
        <begin position="24"/>
        <end position="56"/>
    </location>
</feature>
<evidence type="ECO:0000256" key="6">
    <source>
        <dbReference type="ARBA" id="ARBA00023136"/>
    </source>
</evidence>
<accession>A0A6J7PH07</accession>
<dbReference type="AlphaFoldDB" id="A0A6J7PH07"/>
<keyword evidence="5 9" id="KW-1133">Transmembrane helix</keyword>
<evidence type="ECO:0000256" key="4">
    <source>
        <dbReference type="ARBA" id="ARBA00022692"/>
    </source>
</evidence>
<evidence type="ECO:0000256" key="8">
    <source>
        <dbReference type="SAM" id="MobiDB-lite"/>
    </source>
</evidence>
<proteinExistence type="predicted"/>
<dbReference type="GO" id="GO:0005886">
    <property type="term" value="C:plasma membrane"/>
    <property type="evidence" value="ECO:0007669"/>
    <property type="project" value="TreeGrafter"/>
</dbReference>
<dbReference type="PANTHER" id="PTHR37820">
    <property type="entry name" value="CELL DIVISION PROTEIN DIVIB"/>
    <property type="match status" value="1"/>
</dbReference>
<dbReference type="Gene3D" id="3.10.20.310">
    <property type="entry name" value="membrane protein fhac"/>
    <property type="match status" value="1"/>
</dbReference>
<evidence type="ECO:0000256" key="5">
    <source>
        <dbReference type="ARBA" id="ARBA00022989"/>
    </source>
</evidence>
<name>A0A6J7PH07_9ZZZZ</name>
<evidence type="ECO:0000256" key="7">
    <source>
        <dbReference type="ARBA" id="ARBA00023306"/>
    </source>
</evidence>
<dbReference type="InterPro" id="IPR050487">
    <property type="entry name" value="FtsQ_DivIB"/>
</dbReference>
<dbReference type="InterPro" id="IPR013685">
    <property type="entry name" value="POTRA_FtsQ_type"/>
</dbReference>
<dbReference type="Pfam" id="PF08478">
    <property type="entry name" value="POTRA_1"/>
    <property type="match status" value="1"/>
</dbReference>
<keyword evidence="2" id="KW-1003">Cell membrane</keyword>
<dbReference type="PROSITE" id="PS51779">
    <property type="entry name" value="POTRA"/>
    <property type="match status" value="1"/>
</dbReference>
<keyword evidence="6 9" id="KW-0472">Membrane</keyword>
<dbReference type="Pfam" id="PF03799">
    <property type="entry name" value="FtsQ_DivIB_C"/>
    <property type="match status" value="1"/>
</dbReference>
<dbReference type="GO" id="GO:0051301">
    <property type="term" value="P:cell division"/>
    <property type="evidence" value="ECO:0007669"/>
    <property type="project" value="UniProtKB-KW"/>
</dbReference>
<keyword evidence="3" id="KW-0132">Cell division</keyword>
<dbReference type="InterPro" id="IPR005548">
    <property type="entry name" value="Cell_div_FtsQ/DivIB_C"/>
</dbReference>
<evidence type="ECO:0000256" key="2">
    <source>
        <dbReference type="ARBA" id="ARBA00022475"/>
    </source>
</evidence>
<evidence type="ECO:0000259" key="10">
    <source>
        <dbReference type="PROSITE" id="PS51779"/>
    </source>
</evidence>
<dbReference type="EMBL" id="CAEZTI010000001">
    <property type="protein sequence ID" value="CAB4554772.1"/>
    <property type="molecule type" value="Genomic_DNA"/>
</dbReference>
<dbReference type="PANTHER" id="PTHR37820:SF1">
    <property type="entry name" value="CELL DIVISION PROTEIN FTSQ"/>
    <property type="match status" value="1"/>
</dbReference>
<evidence type="ECO:0000256" key="1">
    <source>
        <dbReference type="ARBA" id="ARBA00004370"/>
    </source>
</evidence>
<gene>
    <name evidence="11" type="ORF">UFOPK1619_00003</name>
    <name evidence="12" type="ORF">UFOPK4057_00386</name>
</gene>
<feature type="compositionally biased region" description="Polar residues" evidence="8">
    <location>
        <begin position="29"/>
        <end position="42"/>
    </location>
</feature>
<keyword evidence="4 9" id="KW-0812">Transmembrane</keyword>
<evidence type="ECO:0000256" key="3">
    <source>
        <dbReference type="ARBA" id="ARBA00022618"/>
    </source>
</evidence>
<organism evidence="12">
    <name type="scientific">freshwater metagenome</name>
    <dbReference type="NCBI Taxonomy" id="449393"/>
    <lineage>
        <taxon>unclassified sequences</taxon>
        <taxon>metagenomes</taxon>
        <taxon>ecological metagenomes</taxon>
    </lineage>
</organism>
<dbReference type="InterPro" id="IPR034746">
    <property type="entry name" value="POTRA"/>
</dbReference>
<evidence type="ECO:0000313" key="12">
    <source>
        <dbReference type="EMBL" id="CAB5002463.1"/>
    </source>
</evidence>
<reference evidence="12" key="1">
    <citation type="submission" date="2020-05" db="EMBL/GenBank/DDBJ databases">
        <authorList>
            <person name="Chiriac C."/>
            <person name="Salcher M."/>
            <person name="Ghai R."/>
            <person name="Kavagutti S V."/>
        </authorList>
    </citation>
    <scope>NUCLEOTIDE SEQUENCE</scope>
</reference>
<feature type="transmembrane region" description="Helical" evidence="9">
    <location>
        <begin position="154"/>
        <end position="178"/>
    </location>
</feature>
<comment type="subcellular location">
    <subcellularLocation>
        <location evidence="1">Membrane</location>
    </subcellularLocation>
</comment>
<protein>
    <submittedName>
        <fullName evidence="12">Unannotated protein</fullName>
    </submittedName>
</protein>
<sequence length="379" mass="40682">MSNSDDSKPSGEFVVSEVSNEVLDELSQLFGSDSTPSVSQAPESPDDDNVDTTTMLTSSGDVTAAGVEDESVSAVIEIVDESLDVSSPTPGPADPLIIEMRGDVLTGDDDAEAFVVISDSLDHVVIVDDDRPDPTFEDRRRKQERRERLQRVKWLKLAGVVVGAIVVVMAILASPLFAIRSVTLEGNVYTSKEVVEQVRDLLKGASVFTVDTGKARTILLDDPWVSDVRITTHFPSKALVEIAERVPVVWYVGTDQKVRVVDARGRVIVVLDGWPTKYLQVEGTGPSLDAGAVADDAYRAAAQLVLALPDEIRPKVASLALSPGGELSMTLKSGTVVRFGQPADLQNKLVLVVVLLRRQDPATLAVVDVSTGTATVKIR</sequence>
<feature type="domain" description="POTRA" evidence="10">
    <location>
        <begin position="177"/>
        <end position="245"/>
    </location>
</feature>
<evidence type="ECO:0000256" key="9">
    <source>
        <dbReference type="SAM" id="Phobius"/>
    </source>
</evidence>
<evidence type="ECO:0000313" key="11">
    <source>
        <dbReference type="EMBL" id="CAB4554772.1"/>
    </source>
</evidence>
<dbReference type="EMBL" id="CAFBPC010000065">
    <property type="protein sequence ID" value="CAB5002463.1"/>
    <property type="molecule type" value="Genomic_DNA"/>
</dbReference>